<gene>
    <name evidence="6" type="ORF">D1831_08975</name>
</gene>
<evidence type="ECO:0000256" key="3">
    <source>
        <dbReference type="ARBA" id="ARBA00023125"/>
    </source>
</evidence>
<dbReference type="PANTHER" id="PTHR30146:SF95">
    <property type="entry name" value="RIBOSE OPERON REPRESSOR"/>
    <property type="match status" value="1"/>
</dbReference>
<evidence type="ECO:0000259" key="5">
    <source>
        <dbReference type="PROSITE" id="PS50932"/>
    </source>
</evidence>
<dbReference type="GO" id="GO:0003700">
    <property type="term" value="F:DNA-binding transcription factor activity"/>
    <property type="evidence" value="ECO:0007669"/>
    <property type="project" value="TreeGrafter"/>
</dbReference>
<dbReference type="InterPro" id="IPR010982">
    <property type="entry name" value="Lambda_DNA-bd_dom_sf"/>
</dbReference>
<evidence type="ECO:0000256" key="2">
    <source>
        <dbReference type="ARBA" id="ARBA00023015"/>
    </source>
</evidence>
<evidence type="ECO:0000313" key="6">
    <source>
        <dbReference type="EMBL" id="RRK10149.1"/>
    </source>
</evidence>
<dbReference type="Pfam" id="PF13377">
    <property type="entry name" value="Peripla_BP_3"/>
    <property type="match status" value="1"/>
</dbReference>
<keyword evidence="7" id="KW-1185">Reference proteome</keyword>
<organism evidence="6 7">
    <name type="scientific">Lactiplantibacillus garii</name>
    <dbReference type="NCBI Taxonomy" id="2306423"/>
    <lineage>
        <taxon>Bacteria</taxon>
        <taxon>Bacillati</taxon>
        <taxon>Bacillota</taxon>
        <taxon>Bacilli</taxon>
        <taxon>Lactobacillales</taxon>
        <taxon>Lactobacillaceae</taxon>
        <taxon>Lactiplantibacillus</taxon>
    </lineage>
</organism>
<dbReference type="InterPro" id="IPR046335">
    <property type="entry name" value="LacI/GalR-like_sensor"/>
</dbReference>
<dbReference type="InterPro" id="IPR000843">
    <property type="entry name" value="HTH_LacI"/>
</dbReference>
<dbReference type="OrthoDB" id="9796186at2"/>
<keyword evidence="1" id="KW-0678">Repressor</keyword>
<dbReference type="GO" id="GO:0000976">
    <property type="term" value="F:transcription cis-regulatory region binding"/>
    <property type="evidence" value="ECO:0007669"/>
    <property type="project" value="TreeGrafter"/>
</dbReference>
<reference evidence="6 7" key="1">
    <citation type="submission" date="2018-08" db="EMBL/GenBank/DDBJ databases">
        <title>Genome Lactobacillus garii FI11369.</title>
        <authorList>
            <person name="Diaz M."/>
            <person name="Narbad A."/>
        </authorList>
    </citation>
    <scope>NUCLEOTIDE SEQUENCE [LARGE SCALE GENOMIC DNA]</scope>
    <source>
        <strain evidence="6 7">FI11369</strain>
    </source>
</reference>
<dbReference type="PROSITE" id="PS50932">
    <property type="entry name" value="HTH_LACI_2"/>
    <property type="match status" value="1"/>
</dbReference>
<dbReference type="AlphaFoldDB" id="A0A426D6U8"/>
<keyword evidence="3" id="KW-0238">DNA-binding</keyword>
<dbReference type="Gene3D" id="3.40.50.2300">
    <property type="match status" value="2"/>
</dbReference>
<evidence type="ECO:0000256" key="4">
    <source>
        <dbReference type="ARBA" id="ARBA00023163"/>
    </source>
</evidence>
<dbReference type="Gene3D" id="1.10.260.40">
    <property type="entry name" value="lambda repressor-like DNA-binding domains"/>
    <property type="match status" value="1"/>
</dbReference>
<dbReference type="PANTHER" id="PTHR30146">
    <property type="entry name" value="LACI-RELATED TRANSCRIPTIONAL REPRESSOR"/>
    <property type="match status" value="1"/>
</dbReference>
<dbReference type="SUPFAM" id="SSF53822">
    <property type="entry name" value="Periplasmic binding protein-like I"/>
    <property type="match status" value="1"/>
</dbReference>
<keyword evidence="2" id="KW-0805">Transcription regulation</keyword>
<dbReference type="InterPro" id="IPR028082">
    <property type="entry name" value="Peripla_BP_I"/>
</dbReference>
<feature type="domain" description="HTH lacI-type" evidence="5">
    <location>
        <begin position="2"/>
        <end position="56"/>
    </location>
</feature>
<evidence type="ECO:0000313" key="7">
    <source>
        <dbReference type="Proteomes" id="UP000283633"/>
    </source>
</evidence>
<dbReference type="PRINTS" id="PR00036">
    <property type="entry name" value="HTHLACI"/>
</dbReference>
<dbReference type="CDD" id="cd01392">
    <property type="entry name" value="HTH_LacI"/>
    <property type="match status" value="1"/>
</dbReference>
<dbReference type="Proteomes" id="UP000283633">
    <property type="component" value="Unassembled WGS sequence"/>
</dbReference>
<dbReference type="SMART" id="SM00354">
    <property type="entry name" value="HTH_LACI"/>
    <property type="match status" value="1"/>
</dbReference>
<dbReference type="CDD" id="cd06291">
    <property type="entry name" value="PBP1_Qymf-like"/>
    <property type="match status" value="1"/>
</dbReference>
<dbReference type="PROSITE" id="PS00356">
    <property type="entry name" value="HTH_LACI_1"/>
    <property type="match status" value="1"/>
</dbReference>
<dbReference type="RefSeq" id="WP_125072594.1">
    <property type="nucleotide sequence ID" value="NZ_QWZQ01000028.1"/>
</dbReference>
<protein>
    <submittedName>
        <fullName evidence="6">LacI family transcriptional regulator</fullName>
    </submittedName>
</protein>
<proteinExistence type="predicted"/>
<evidence type="ECO:0000256" key="1">
    <source>
        <dbReference type="ARBA" id="ARBA00022491"/>
    </source>
</evidence>
<keyword evidence="4" id="KW-0804">Transcription</keyword>
<dbReference type="Pfam" id="PF00356">
    <property type="entry name" value="LacI"/>
    <property type="match status" value="1"/>
</dbReference>
<accession>A0A426D6U8</accession>
<sequence>MAKLSDVAALAGVSVTTVSRVINNYGSLSEKTKQKVFAAMRDLNYQPNSLARSLQGKQTKLIGLIFPGVSNPFFGELVQDLESQLFKRGYRVILCNSIGDAEKERAYVRMLLANQVDGIIAGAHNLSIPEYQQINAPLISFDRYLGDNIPIVSSDNYDGARIATSSLLDTGAHDIWLLTGANRPGNPTNDRLRGYQDVLKEHQLTPHVIELPFSTAPEVKWATLKRELAKHVPDGVFATDDMTAIMVMQIARTLDIKISEQLRIIGYDGTNLTRNYYPELATIVQPIAAISSLMIDLLLQRIADPDTALEDRYVLPVRPYAAQSLLGK</sequence>
<name>A0A426D6U8_9LACO</name>
<dbReference type="SUPFAM" id="SSF47413">
    <property type="entry name" value="lambda repressor-like DNA-binding domains"/>
    <property type="match status" value="1"/>
</dbReference>
<comment type="caution">
    <text evidence="6">The sequence shown here is derived from an EMBL/GenBank/DDBJ whole genome shotgun (WGS) entry which is preliminary data.</text>
</comment>
<dbReference type="EMBL" id="QWZQ01000028">
    <property type="protein sequence ID" value="RRK10149.1"/>
    <property type="molecule type" value="Genomic_DNA"/>
</dbReference>